<evidence type="ECO:0000313" key="2">
    <source>
        <dbReference type="Proteomes" id="UP000789342"/>
    </source>
</evidence>
<accession>A0A9N9IG73</accession>
<keyword evidence="2" id="KW-1185">Reference proteome</keyword>
<feature type="non-terminal residue" evidence="1">
    <location>
        <position position="68"/>
    </location>
</feature>
<proteinExistence type="predicted"/>
<dbReference type="EMBL" id="CAJVPV010027694">
    <property type="protein sequence ID" value="CAG8734738.1"/>
    <property type="molecule type" value="Genomic_DNA"/>
</dbReference>
<dbReference type="AlphaFoldDB" id="A0A9N9IG73"/>
<evidence type="ECO:0000313" key="1">
    <source>
        <dbReference type="EMBL" id="CAG8734738.1"/>
    </source>
</evidence>
<protein>
    <submittedName>
        <fullName evidence="1">17631_t:CDS:1</fullName>
    </submittedName>
</protein>
<name>A0A9N9IG73_9GLOM</name>
<dbReference type="Proteomes" id="UP000789342">
    <property type="component" value="Unassembled WGS sequence"/>
</dbReference>
<reference evidence="1" key="1">
    <citation type="submission" date="2021-06" db="EMBL/GenBank/DDBJ databases">
        <authorList>
            <person name="Kallberg Y."/>
            <person name="Tangrot J."/>
            <person name="Rosling A."/>
        </authorList>
    </citation>
    <scope>NUCLEOTIDE SEQUENCE</scope>
    <source>
        <strain evidence="1">CL551</strain>
    </source>
</reference>
<gene>
    <name evidence="1" type="ORF">AMORRO_LOCUS14293</name>
</gene>
<sequence length="68" mass="7792">MRFYVTNCILSLSNGSSVLMDTQFGRFQQFGDGPTKENVTLWRSNCTVSESSTENTEKLKEKIKELEH</sequence>
<comment type="caution">
    <text evidence="1">The sequence shown here is derived from an EMBL/GenBank/DDBJ whole genome shotgun (WGS) entry which is preliminary data.</text>
</comment>
<organism evidence="1 2">
    <name type="scientific">Acaulospora morrowiae</name>
    <dbReference type="NCBI Taxonomy" id="94023"/>
    <lineage>
        <taxon>Eukaryota</taxon>
        <taxon>Fungi</taxon>
        <taxon>Fungi incertae sedis</taxon>
        <taxon>Mucoromycota</taxon>
        <taxon>Glomeromycotina</taxon>
        <taxon>Glomeromycetes</taxon>
        <taxon>Diversisporales</taxon>
        <taxon>Acaulosporaceae</taxon>
        <taxon>Acaulospora</taxon>
    </lineage>
</organism>